<feature type="transmembrane region" description="Helical" evidence="6">
    <location>
        <begin position="127"/>
        <end position="147"/>
    </location>
</feature>
<keyword evidence="5 6" id="KW-0472">Membrane</keyword>
<feature type="transmembrane region" description="Helical" evidence="6">
    <location>
        <begin position="94"/>
        <end position="115"/>
    </location>
</feature>
<dbReference type="InterPro" id="IPR020846">
    <property type="entry name" value="MFS_dom"/>
</dbReference>
<feature type="chain" id="PRO_5045596903" evidence="7">
    <location>
        <begin position="17"/>
        <end position="386"/>
    </location>
</feature>
<evidence type="ECO:0000256" key="3">
    <source>
        <dbReference type="ARBA" id="ARBA00022692"/>
    </source>
</evidence>
<keyword evidence="4 6" id="KW-1133">Transmembrane helix</keyword>
<keyword evidence="10" id="KW-1185">Reference proteome</keyword>
<dbReference type="SUPFAM" id="SSF103473">
    <property type="entry name" value="MFS general substrate transporter"/>
    <property type="match status" value="1"/>
</dbReference>
<evidence type="ECO:0000313" key="9">
    <source>
        <dbReference type="EMBL" id="MBD1597411.1"/>
    </source>
</evidence>
<dbReference type="PROSITE" id="PS50850">
    <property type="entry name" value="MFS"/>
    <property type="match status" value="1"/>
</dbReference>
<feature type="domain" description="Major facilitator superfamily (MFS) profile" evidence="8">
    <location>
        <begin position="3"/>
        <end position="377"/>
    </location>
</feature>
<dbReference type="Proteomes" id="UP000805841">
    <property type="component" value="Unassembled WGS sequence"/>
</dbReference>
<dbReference type="PANTHER" id="PTHR43124">
    <property type="entry name" value="PURINE EFFLUX PUMP PBUE"/>
    <property type="match status" value="1"/>
</dbReference>
<dbReference type="CDD" id="cd17324">
    <property type="entry name" value="MFS_NepI_like"/>
    <property type="match status" value="1"/>
</dbReference>
<dbReference type="PANTHER" id="PTHR43124:SF3">
    <property type="entry name" value="CHLORAMPHENICOL EFFLUX PUMP RV0191"/>
    <property type="match status" value="1"/>
</dbReference>
<dbReference type="InterPro" id="IPR011701">
    <property type="entry name" value="MFS"/>
</dbReference>
<comment type="subcellular location">
    <subcellularLocation>
        <location evidence="1">Cell membrane</location>
        <topology evidence="1">Multi-pass membrane protein</topology>
    </subcellularLocation>
</comment>
<accession>A0ABR7YW99</accession>
<keyword evidence="7" id="KW-0732">Signal</keyword>
<feature type="transmembrane region" description="Helical" evidence="6">
    <location>
        <begin position="69"/>
        <end position="88"/>
    </location>
</feature>
<evidence type="ECO:0000256" key="7">
    <source>
        <dbReference type="SAM" id="SignalP"/>
    </source>
</evidence>
<feature type="transmembrane region" description="Helical" evidence="6">
    <location>
        <begin position="198"/>
        <end position="222"/>
    </location>
</feature>
<feature type="transmembrane region" description="Helical" evidence="6">
    <location>
        <begin position="234"/>
        <end position="256"/>
    </location>
</feature>
<gene>
    <name evidence="9" type="ORF">HAQ05_01600</name>
</gene>
<name>A0ABR7YW99_9PSED</name>
<dbReference type="InterPro" id="IPR036259">
    <property type="entry name" value="MFS_trans_sf"/>
</dbReference>
<feature type="transmembrane region" description="Helical" evidence="6">
    <location>
        <begin position="325"/>
        <end position="347"/>
    </location>
</feature>
<evidence type="ECO:0000256" key="1">
    <source>
        <dbReference type="ARBA" id="ARBA00004651"/>
    </source>
</evidence>
<feature type="transmembrane region" description="Helical" evidence="6">
    <location>
        <begin position="263"/>
        <end position="285"/>
    </location>
</feature>
<keyword evidence="2" id="KW-1003">Cell membrane</keyword>
<proteinExistence type="predicted"/>
<evidence type="ECO:0000256" key="2">
    <source>
        <dbReference type="ARBA" id="ARBA00022475"/>
    </source>
</evidence>
<sequence length="386" mass="40316">MAALLALTMTSFIATANETVPAGLLPEIAQGFGISEAWAGQLVTACALGSGVAAIPLTAAVRSWPRRRVLLLALVVFFVCNAVTAVSPCYKLTLVARFTVGLATGLAWSLLATYARCMVVASLQGRALAVAMIGIPLALSLGVPLSAWLGALISWRCVFGFMAGLTLMLMIWVFGAVPDYPGQAGDQHLRMREVLKTPGVRSVLFVVMAWILAHYILFTYIAPFLSSVGLADHVGVLLLIFGICAMIGIWIVGVLIERWLRALVLIGLGTFASVALVFGICGAPANVLLVYLGVAAWGLSFGGAPTLLQTALADAAGNGADVAQAMLVTVFNLAFAGSGVIGGVLLVTAGVASFPWVLLALLLVGLLAAWQAKTQGFIPGRRRLMH</sequence>
<feature type="signal peptide" evidence="7">
    <location>
        <begin position="1"/>
        <end position="16"/>
    </location>
</feature>
<evidence type="ECO:0000259" key="8">
    <source>
        <dbReference type="PROSITE" id="PS50850"/>
    </source>
</evidence>
<feature type="transmembrane region" description="Helical" evidence="6">
    <location>
        <begin position="291"/>
        <end position="313"/>
    </location>
</feature>
<reference evidence="9 10" key="1">
    <citation type="journal article" date="2020" name="Insects">
        <title>Bacteria Belonging to Pseudomonas typographi sp. nov. from the Bark Beetle Ips typographus Have Genomic Potential to Aid in the Host Ecology.</title>
        <authorList>
            <person name="Peral-Aranega E."/>
            <person name="Saati-Santamaria Z."/>
            <person name="Kolarik M."/>
            <person name="Rivas R."/>
            <person name="Garcia-Fraile P."/>
        </authorList>
    </citation>
    <scope>NUCLEOTIDE SEQUENCE [LARGE SCALE GENOMIC DNA]</scope>
    <source>
        <strain evidence="9 10">CA3A</strain>
    </source>
</reference>
<evidence type="ECO:0000313" key="10">
    <source>
        <dbReference type="Proteomes" id="UP000805841"/>
    </source>
</evidence>
<feature type="transmembrane region" description="Helical" evidence="6">
    <location>
        <begin position="153"/>
        <end position="177"/>
    </location>
</feature>
<evidence type="ECO:0000256" key="5">
    <source>
        <dbReference type="ARBA" id="ARBA00023136"/>
    </source>
</evidence>
<dbReference type="InterPro" id="IPR050189">
    <property type="entry name" value="MFS_Efflux_Transporters"/>
</dbReference>
<keyword evidence="3 6" id="KW-0812">Transmembrane</keyword>
<evidence type="ECO:0000256" key="6">
    <source>
        <dbReference type="SAM" id="Phobius"/>
    </source>
</evidence>
<feature type="transmembrane region" description="Helical" evidence="6">
    <location>
        <begin position="353"/>
        <end position="372"/>
    </location>
</feature>
<comment type="caution">
    <text evidence="9">The sequence shown here is derived from an EMBL/GenBank/DDBJ whole genome shotgun (WGS) entry which is preliminary data.</text>
</comment>
<protein>
    <submittedName>
        <fullName evidence="9">MFS transporter</fullName>
    </submittedName>
</protein>
<dbReference type="EMBL" id="JAAOCA010000002">
    <property type="protein sequence ID" value="MBD1597411.1"/>
    <property type="molecule type" value="Genomic_DNA"/>
</dbReference>
<evidence type="ECO:0000256" key="4">
    <source>
        <dbReference type="ARBA" id="ARBA00022989"/>
    </source>
</evidence>
<dbReference type="Gene3D" id="1.20.1250.20">
    <property type="entry name" value="MFS general substrate transporter like domains"/>
    <property type="match status" value="1"/>
</dbReference>
<dbReference type="Pfam" id="PF07690">
    <property type="entry name" value="MFS_1"/>
    <property type="match status" value="1"/>
</dbReference>
<organism evidence="9 10">
    <name type="scientific">Pseudomonas typographi</name>
    <dbReference type="NCBI Taxonomy" id="2715964"/>
    <lineage>
        <taxon>Bacteria</taxon>
        <taxon>Pseudomonadati</taxon>
        <taxon>Pseudomonadota</taxon>
        <taxon>Gammaproteobacteria</taxon>
        <taxon>Pseudomonadales</taxon>
        <taxon>Pseudomonadaceae</taxon>
        <taxon>Pseudomonas</taxon>
    </lineage>
</organism>